<evidence type="ECO:0000256" key="1">
    <source>
        <dbReference type="SAM" id="Phobius"/>
    </source>
</evidence>
<accession>A0ABT6X877</accession>
<evidence type="ECO:0000313" key="3">
    <source>
        <dbReference type="Proteomes" id="UP001431902"/>
    </source>
</evidence>
<dbReference type="RefSeq" id="WP_283224697.1">
    <property type="nucleotide sequence ID" value="NZ_JASGBH010000007.1"/>
</dbReference>
<proteinExistence type="predicted"/>
<name>A0ABT6X877_9BURK</name>
<dbReference type="Proteomes" id="UP001431902">
    <property type="component" value="Unassembled WGS sequence"/>
</dbReference>
<reference evidence="2" key="1">
    <citation type="submission" date="2023-05" db="EMBL/GenBank/DDBJ databases">
        <title>Limnohabitans sp. strain HM2-2 Genome sequencing and assembly.</title>
        <authorList>
            <person name="Jung Y."/>
        </authorList>
    </citation>
    <scope>NUCLEOTIDE SEQUENCE</scope>
    <source>
        <strain evidence="2">HM2-2</strain>
    </source>
</reference>
<keyword evidence="1" id="KW-0472">Membrane</keyword>
<gene>
    <name evidence="2" type="ORF">QLQ16_10790</name>
</gene>
<organism evidence="2 3">
    <name type="scientific">Limnohabitans lacus</name>
    <dbReference type="NCBI Taxonomy" id="3045173"/>
    <lineage>
        <taxon>Bacteria</taxon>
        <taxon>Pseudomonadati</taxon>
        <taxon>Pseudomonadota</taxon>
        <taxon>Betaproteobacteria</taxon>
        <taxon>Burkholderiales</taxon>
        <taxon>Comamonadaceae</taxon>
        <taxon>Limnohabitans</taxon>
    </lineage>
</organism>
<protein>
    <submittedName>
        <fullName evidence="2">Uncharacterized protein</fullName>
    </submittedName>
</protein>
<feature type="transmembrane region" description="Helical" evidence="1">
    <location>
        <begin position="41"/>
        <end position="59"/>
    </location>
</feature>
<feature type="transmembrane region" description="Helical" evidence="1">
    <location>
        <begin position="12"/>
        <end position="35"/>
    </location>
</feature>
<comment type="caution">
    <text evidence="2">The sequence shown here is derived from an EMBL/GenBank/DDBJ whole genome shotgun (WGS) entry which is preliminary data.</text>
</comment>
<dbReference type="EMBL" id="JASGBH010000007">
    <property type="protein sequence ID" value="MDI9234323.1"/>
    <property type="molecule type" value="Genomic_DNA"/>
</dbReference>
<evidence type="ECO:0000313" key="2">
    <source>
        <dbReference type="EMBL" id="MDI9234323.1"/>
    </source>
</evidence>
<keyword evidence="1" id="KW-0812">Transmembrane</keyword>
<sequence length="66" mass="7313">MNKLIGALRSKMMWFSLALVVLGVLEANIGLFQQFLAPDDFGWFTAAVGMAVAVLRWVTTLPLEDK</sequence>
<keyword evidence="3" id="KW-1185">Reference proteome</keyword>
<keyword evidence="1" id="KW-1133">Transmembrane helix</keyword>